<feature type="signal peptide" evidence="2">
    <location>
        <begin position="1"/>
        <end position="22"/>
    </location>
</feature>
<sequence length="419" mass="43405">MAFSLPMVSILMSWISYSAVSAHPFGMFGGGGTPGMSGGMSGLGGGGGMPGFGGGGMPGLGGGGGMSGMADGLGAMSTGIGGAGGASEDKSSSNSIKTEFSHRNLQNEGSIVSAINTWVTGACAAVPCSKDALASAAEKIKKDCQKDLDDGSAGHWYLLPHPSLQRSQVRRIFCSSSSNERALSLHPRSVCDLGTHFALKPRATRSFVSFNYEALEARLAKSSPMQGSSQPWLVKLPPKPLPSSVFQRYVQPETQRLSTRRSSNLTKYVLFRHQEAYCTPCTHALGTQSEIMVEAISKDPKIKFEHSTTQAKGKASEICGASFDDKKIPDSIQIAAPGNGKADAPGGKAKADGPKDTEVAPEKKPKDADASATKPLDAGAGAGAGTETPKDGPTTPENSESTKEATEKPKAEESSSEEA</sequence>
<reference evidence="4" key="2">
    <citation type="journal article" date="2018" name="BMC Genomics">
        <title>Genomic insights into host adaptation between the wheat stripe rust pathogen (Puccinia striiformis f. sp. tritici) and the barley stripe rust pathogen (Puccinia striiformis f. sp. hordei).</title>
        <authorList>
            <person name="Xia C."/>
            <person name="Wang M."/>
            <person name="Yin C."/>
            <person name="Cornejo O.E."/>
            <person name="Hulbert S.H."/>
            <person name="Chen X."/>
        </authorList>
    </citation>
    <scope>NUCLEOTIDE SEQUENCE [LARGE SCALE GENOMIC DNA]</scope>
    <source>
        <strain evidence="4">93TX-2</strain>
    </source>
</reference>
<gene>
    <name evidence="3" type="ORF">PSHT_10630</name>
</gene>
<dbReference type="Proteomes" id="UP000238274">
    <property type="component" value="Unassembled WGS sequence"/>
</dbReference>
<comment type="caution">
    <text evidence="3">The sequence shown here is derived from an EMBL/GenBank/DDBJ whole genome shotgun (WGS) entry which is preliminary data.</text>
</comment>
<dbReference type="AlphaFoldDB" id="A0A2S4V8D3"/>
<evidence type="ECO:0000313" key="3">
    <source>
        <dbReference type="EMBL" id="POW05803.1"/>
    </source>
</evidence>
<dbReference type="VEuPathDB" id="FungiDB:PSHT_10630"/>
<name>A0A2S4V8D3_9BASI</name>
<dbReference type="EMBL" id="PKSM01000166">
    <property type="protein sequence ID" value="POW05803.1"/>
    <property type="molecule type" value="Genomic_DNA"/>
</dbReference>
<accession>A0A2S4V8D3</accession>
<feature type="compositionally biased region" description="Basic and acidic residues" evidence="1">
    <location>
        <begin position="400"/>
        <end position="413"/>
    </location>
</feature>
<dbReference type="PANTHER" id="PTHR34862">
    <property type="entry name" value="SPARK DOMAIN-CONTAINING PROTEIN"/>
    <property type="match status" value="1"/>
</dbReference>
<feature type="compositionally biased region" description="Low complexity" evidence="1">
    <location>
        <begin position="335"/>
        <end position="348"/>
    </location>
</feature>
<protein>
    <submittedName>
        <fullName evidence="3">Uncharacterized protein</fullName>
    </submittedName>
</protein>
<proteinExistence type="predicted"/>
<feature type="region of interest" description="Disordered" evidence="1">
    <location>
        <begin position="331"/>
        <end position="419"/>
    </location>
</feature>
<feature type="compositionally biased region" description="Basic and acidic residues" evidence="1">
    <location>
        <begin position="349"/>
        <end position="369"/>
    </location>
</feature>
<keyword evidence="2" id="KW-0732">Signal</keyword>
<evidence type="ECO:0000313" key="4">
    <source>
        <dbReference type="Proteomes" id="UP000238274"/>
    </source>
</evidence>
<reference evidence="4" key="3">
    <citation type="journal article" date="2018" name="Mol. Plant Microbe Interact.">
        <title>Genome sequence resources for the wheat stripe rust pathogen (Puccinia striiformis f. sp. tritici) and the barley stripe rust pathogen (Puccinia striiformis f. sp. hordei).</title>
        <authorList>
            <person name="Xia C."/>
            <person name="Wang M."/>
            <person name="Yin C."/>
            <person name="Cornejo O.E."/>
            <person name="Hulbert S.H."/>
            <person name="Chen X."/>
        </authorList>
    </citation>
    <scope>NUCLEOTIDE SEQUENCE [LARGE SCALE GENOMIC DNA]</scope>
    <source>
        <strain evidence="4">93TX-2</strain>
    </source>
</reference>
<evidence type="ECO:0000256" key="2">
    <source>
        <dbReference type="SAM" id="SignalP"/>
    </source>
</evidence>
<feature type="chain" id="PRO_5015640083" evidence="2">
    <location>
        <begin position="23"/>
        <end position="419"/>
    </location>
</feature>
<organism evidence="3 4">
    <name type="scientific">Puccinia striiformis</name>
    <dbReference type="NCBI Taxonomy" id="27350"/>
    <lineage>
        <taxon>Eukaryota</taxon>
        <taxon>Fungi</taxon>
        <taxon>Dikarya</taxon>
        <taxon>Basidiomycota</taxon>
        <taxon>Pucciniomycotina</taxon>
        <taxon>Pucciniomycetes</taxon>
        <taxon>Pucciniales</taxon>
        <taxon>Pucciniaceae</taxon>
        <taxon>Puccinia</taxon>
    </lineage>
</organism>
<reference evidence="3 4" key="1">
    <citation type="submission" date="2017-12" db="EMBL/GenBank/DDBJ databases">
        <title>Gene loss provides genomic basis for host adaptation in cereal stripe rust fungi.</title>
        <authorList>
            <person name="Xia C."/>
        </authorList>
    </citation>
    <scope>NUCLEOTIDE SEQUENCE [LARGE SCALE GENOMIC DNA]</scope>
    <source>
        <strain evidence="3 4">93TX-2</strain>
    </source>
</reference>
<dbReference type="OrthoDB" id="2536450at2759"/>
<dbReference type="VEuPathDB" id="FungiDB:PSTT_13556"/>
<evidence type="ECO:0000256" key="1">
    <source>
        <dbReference type="SAM" id="MobiDB-lite"/>
    </source>
</evidence>
<dbReference type="PANTHER" id="PTHR34862:SF1">
    <property type="entry name" value="SPARK DOMAIN-CONTAINING PROTEIN"/>
    <property type="match status" value="1"/>
</dbReference>
<keyword evidence="4" id="KW-1185">Reference proteome</keyword>